<dbReference type="RefSeq" id="WP_317063779.1">
    <property type="nucleotide sequence ID" value="NZ_WBKO01000001.1"/>
</dbReference>
<feature type="domain" description="Histone deacetylase" evidence="1">
    <location>
        <begin position="19"/>
        <end position="291"/>
    </location>
</feature>
<evidence type="ECO:0000313" key="2">
    <source>
        <dbReference type="EMBL" id="MDV2480807.1"/>
    </source>
</evidence>
<proteinExistence type="predicted"/>
<sequence>MRTSVIYGDIFTRHDMEAHPESGARLRVALSGVPDNVRWRAPVRATEEDLERVHLPRYVRWVREMATGTCFLDLNTYVTCHSFEAASYAAGSTYAAVERALEGEHLFALVRPPGHHAEPDRAMGFCLFNNAAVAAAKALQSVDRVAILDWDLHHGNGTQKAFYGSDRVLYCSVHEENSFPKTGWIDEIGTGAGRGYTLNAPLAAGCTIADYRYLFAEVFVPAIVRFRPDVLIVSAGQDALADDEHGRMNLVPDDYGTLTGMLVDGTDLPLALTLEGGYGPSLGEGIAAIFRALRGERPVPAERPLHRGTERVVEILKKVRFY</sequence>
<reference evidence="2 3" key="1">
    <citation type="submission" date="2019-10" db="EMBL/GenBank/DDBJ databases">
        <title>Isolation and characterization of Methanoculleus sp. Wushi-C6 from a hot spring well.</title>
        <authorList>
            <person name="Chen S.-C."/>
            <person name="Lan Z.-H."/>
            <person name="You Y.-T."/>
            <person name="Lai M.-C."/>
        </authorList>
    </citation>
    <scope>NUCLEOTIDE SEQUENCE [LARGE SCALE GENOMIC DNA]</scope>
    <source>
        <strain evidence="2 3">Wushi-C6</strain>
    </source>
</reference>
<accession>A0ABU3WYD0</accession>
<dbReference type="PANTHER" id="PTHR10625">
    <property type="entry name" value="HISTONE DEACETYLASE HDAC1-RELATED"/>
    <property type="match status" value="1"/>
</dbReference>
<dbReference type="Proteomes" id="UP001281203">
    <property type="component" value="Unassembled WGS sequence"/>
</dbReference>
<dbReference type="PRINTS" id="PR01270">
    <property type="entry name" value="HDASUPER"/>
</dbReference>
<organism evidence="2 3">
    <name type="scientific">Methanoculleus caldifontis</name>
    <dbReference type="NCBI Taxonomy" id="2651577"/>
    <lineage>
        <taxon>Archaea</taxon>
        <taxon>Methanobacteriati</taxon>
        <taxon>Methanobacteriota</taxon>
        <taxon>Stenosarchaea group</taxon>
        <taxon>Methanomicrobia</taxon>
        <taxon>Methanomicrobiales</taxon>
        <taxon>Methanomicrobiaceae</taxon>
        <taxon>Methanoculleus</taxon>
    </lineage>
</organism>
<dbReference type="SUPFAM" id="SSF52768">
    <property type="entry name" value="Arginase/deacetylase"/>
    <property type="match status" value="1"/>
</dbReference>
<dbReference type="CDD" id="cd09992">
    <property type="entry name" value="HDAC_classII"/>
    <property type="match status" value="1"/>
</dbReference>
<gene>
    <name evidence="2" type="ORF">F8E02_02045</name>
</gene>
<dbReference type="InterPro" id="IPR023801">
    <property type="entry name" value="His_deacetylse_dom"/>
</dbReference>
<dbReference type="Pfam" id="PF00850">
    <property type="entry name" value="Hist_deacetyl"/>
    <property type="match status" value="1"/>
</dbReference>
<evidence type="ECO:0000313" key="3">
    <source>
        <dbReference type="Proteomes" id="UP001281203"/>
    </source>
</evidence>
<name>A0ABU3WYD0_9EURY</name>
<dbReference type="EMBL" id="WBKO01000001">
    <property type="protein sequence ID" value="MDV2480807.1"/>
    <property type="molecule type" value="Genomic_DNA"/>
</dbReference>
<protein>
    <submittedName>
        <fullName evidence="2">Histone deacetylase</fullName>
    </submittedName>
</protein>
<dbReference type="InterPro" id="IPR037138">
    <property type="entry name" value="His_deacetylse_dom_sf"/>
</dbReference>
<dbReference type="PANTHER" id="PTHR10625:SF10">
    <property type="entry name" value="HISTONE DEACETYLASE HDAC1"/>
    <property type="match status" value="1"/>
</dbReference>
<dbReference type="Gene3D" id="3.40.800.20">
    <property type="entry name" value="Histone deacetylase domain"/>
    <property type="match status" value="1"/>
</dbReference>
<dbReference type="InterPro" id="IPR023696">
    <property type="entry name" value="Ureohydrolase_dom_sf"/>
</dbReference>
<evidence type="ECO:0000259" key="1">
    <source>
        <dbReference type="Pfam" id="PF00850"/>
    </source>
</evidence>
<comment type="caution">
    <text evidence="2">The sequence shown here is derived from an EMBL/GenBank/DDBJ whole genome shotgun (WGS) entry which is preliminary data.</text>
</comment>
<dbReference type="InterPro" id="IPR000286">
    <property type="entry name" value="HDACs"/>
</dbReference>
<keyword evidence="3" id="KW-1185">Reference proteome</keyword>